<evidence type="ECO:0000313" key="2">
    <source>
        <dbReference type="Proteomes" id="UP000655366"/>
    </source>
</evidence>
<organism evidence="1 2">
    <name type="scientific">Arthrobacter terrae</name>
    <dbReference type="NCBI Taxonomy" id="2935737"/>
    <lineage>
        <taxon>Bacteria</taxon>
        <taxon>Bacillati</taxon>
        <taxon>Actinomycetota</taxon>
        <taxon>Actinomycetes</taxon>
        <taxon>Micrococcales</taxon>
        <taxon>Micrococcaceae</taxon>
        <taxon>Arthrobacter</taxon>
    </lineage>
</organism>
<gene>
    <name evidence="1" type="ORF">IV500_13065</name>
</gene>
<reference evidence="1 2" key="1">
    <citation type="submission" date="2020-11" db="EMBL/GenBank/DDBJ databases">
        <title>Arthrobacter antarcticus sp. nov., isolated from Antarctic Soil.</title>
        <authorList>
            <person name="Li J."/>
        </authorList>
    </citation>
    <scope>NUCLEOTIDE SEQUENCE [LARGE SCALE GENOMIC DNA]</scope>
    <source>
        <strain evidence="1 2">Z1-20</strain>
    </source>
</reference>
<protein>
    <submittedName>
        <fullName evidence="1">Metal-dependent hydrolase</fullName>
    </submittedName>
</protein>
<dbReference type="Gene3D" id="3.30.980.10">
    <property type="entry name" value="Threonyl-trna Synthetase, Chain A, domain 2"/>
    <property type="match status" value="1"/>
</dbReference>
<dbReference type="SUPFAM" id="SSF55186">
    <property type="entry name" value="ThrRS/AlaRS common domain"/>
    <property type="match status" value="1"/>
</dbReference>
<comment type="caution">
    <text evidence="1">The sequence shown here is derived from an EMBL/GenBank/DDBJ whole genome shotgun (WGS) entry which is preliminary data.</text>
</comment>
<dbReference type="InterPro" id="IPR018163">
    <property type="entry name" value="Thr/Ala-tRNA-synth_IIc_edit"/>
</dbReference>
<dbReference type="GO" id="GO:0016787">
    <property type="term" value="F:hydrolase activity"/>
    <property type="evidence" value="ECO:0007669"/>
    <property type="project" value="UniProtKB-KW"/>
</dbReference>
<keyword evidence="2" id="KW-1185">Reference proteome</keyword>
<dbReference type="Proteomes" id="UP000655366">
    <property type="component" value="Unassembled WGS sequence"/>
</dbReference>
<accession>A0A931CSX4</accession>
<dbReference type="EMBL" id="JADNYM010000016">
    <property type="protein sequence ID" value="MBG0740311.1"/>
    <property type="molecule type" value="Genomic_DNA"/>
</dbReference>
<keyword evidence="1" id="KW-0378">Hydrolase</keyword>
<proteinExistence type="predicted"/>
<evidence type="ECO:0000313" key="1">
    <source>
        <dbReference type="EMBL" id="MBG0740311.1"/>
    </source>
</evidence>
<dbReference type="AlphaFoldDB" id="A0A931CSX4"/>
<sequence>MHSELVKNTEIGKDLETSDGGRLAVLLDVTPCHPVDAGWPDQGPDRAVIRVAGTDGGQGWPVLDCVVAATNGQELFIGAAIPVRKGTEGWNFVVAHLLPADAHLPEGAAVEVVVDAGHRAALSAGHTACHAASLALNRAMAPRWSKETRADALGSPDFDAAAIASSTIQEHGSVDVFRLNKSLRRKGFNTDGLAGELAAITSSINATLASWVLTGSPVRIERDGDALTDRRYWVCSLPDGEARIACGGTHVASLAELGGLHVELLTEEDQGTAVLRMVTYAGPADEVSSGR</sequence>
<dbReference type="GO" id="GO:0000166">
    <property type="term" value="F:nucleotide binding"/>
    <property type="evidence" value="ECO:0007669"/>
    <property type="project" value="InterPro"/>
</dbReference>
<name>A0A931CSX4_9MICC</name>